<keyword evidence="2" id="KW-1185">Reference proteome</keyword>
<reference evidence="1" key="1">
    <citation type="journal article" date="2023" name="Plant J.">
        <title>Genome sequences and population genomics provide insights into the demographic history, inbreeding, and mutation load of two 'living fossil' tree species of Dipteronia.</title>
        <authorList>
            <person name="Feng Y."/>
            <person name="Comes H.P."/>
            <person name="Chen J."/>
            <person name="Zhu S."/>
            <person name="Lu R."/>
            <person name="Zhang X."/>
            <person name="Li P."/>
            <person name="Qiu J."/>
            <person name="Olsen K.M."/>
            <person name="Qiu Y."/>
        </authorList>
    </citation>
    <scope>NUCLEOTIDE SEQUENCE</scope>
    <source>
        <strain evidence="1">KIB01</strain>
    </source>
</reference>
<evidence type="ECO:0000313" key="2">
    <source>
        <dbReference type="Proteomes" id="UP001280121"/>
    </source>
</evidence>
<accession>A0AAE0CLH8</accession>
<protein>
    <submittedName>
        <fullName evidence="1">Uncharacterized protein</fullName>
    </submittedName>
</protein>
<gene>
    <name evidence="1" type="ORF">Ddye_008624</name>
</gene>
<evidence type="ECO:0000313" key="1">
    <source>
        <dbReference type="EMBL" id="KAK2655572.1"/>
    </source>
</evidence>
<sequence>MIYSLTGIDRSIYDTILYGVIKLRSHWLKYHVKRDNDIDFVFHDDSPIKEIYIDMEKRVGGDFDTVDEKPNEHYYPSSSGDTFVGVEQGIFYIIIG</sequence>
<comment type="caution">
    <text evidence="1">The sequence shown here is derived from an EMBL/GenBank/DDBJ whole genome shotgun (WGS) entry which is preliminary data.</text>
</comment>
<dbReference type="Proteomes" id="UP001280121">
    <property type="component" value="Unassembled WGS sequence"/>
</dbReference>
<name>A0AAE0CLH8_9ROSI</name>
<dbReference type="AlphaFoldDB" id="A0AAE0CLH8"/>
<dbReference type="EMBL" id="JANJYI010000003">
    <property type="protein sequence ID" value="KAK2655572.1"/>
    <property type="molecule type" value="Genomic_DNA"/>
</dbReference>
<organism evidence="1 2">
    <name type="scientific">Dipteronia dyeriana</name>
    <dbReference type="NCBI Taxonomy" id="168575"/>
    <lineage>
        <taxon>Eukaryota</taxon>
        <taxon>Viridiplantae</taxon>
        <taxon>Streptophyta</taxon>
        <taxon>Embryophyta</taxon>
        <taxon>Tracheophyta</taxon>
        <taxon>Spermatophyta</taxon>
        <taxon>Magnoliopsida</taxon>
        <taxon>eudicotyledons</taxon>
        <taxon>Gunneridae</taxon>
        <taxon>Pentapetalae</taxon>
        <taxon>rosids</taxon>
        <taxon>malvids</taxon>
        <taxon>Sapindales</taxon>
        <taxon>Sapindaceae</taxon>
        <taxon>Hippocastanoideae</taxon>
        <taxon>Acereae</taxon>
        <taxon>Dipteronia</taxon>
    </lineage>
</organism>
<proteinExistence type="predicted"/>